<dbReference type="AlphaFoldDB" id="A0A6L2KV02"/>
<sequence>MDSLSPQVVSAAKLPILNPNEFDLWKIRIEQYFLMTLWEVIMNGDSHIPTRIVEGLLQPVAPTTAERRLTAFLLDFRAPWNEYRNGLFVELKFNSHKDANTLMKAIEKRFGRNTETKKVQKTLLKQ</sequence>
<gene>
    <name evidence="1" type="ORF">Tci_025411</name>
</gene>
<comment type="caution">
    <text evidence="1">The sequence shown here is derived from an EMBL/GenBank/DDBJ whole genome shotgun (WGS) entry which is preliminary data.</text>
</comment>
<name>A0A6L2KV02_TANCI</name>
<evidence type="ECO:0000313" key="1">
    <source>
        <dbReference type="EMBL" id="GEU53433.1"/>
    </source>
</evidence>
<organism evidence="1">
    <name type="scientific">Tanacetum cinerariifolium</name>
    <name type="common">Dalmatian daisy</name>
    <name type="synonym">Chrysanthemum cinerariifolium</name>
    <dbReference type="NCBI Taxonomy" id="118510"/>
    <lineage>
        <taxon>Eukaryota</taxon>
        <taxon>Viridiplantae</taxon>
        <taxon>Streptophyta</taxon>
        <taxon>Embryophyta</taxon>
        <taxon>Tracheophyta</taxon>
        <taxon>Spermatophyta</taxon>
        <taxon>Magnoliopsida</taxon>
        <taxon>eudicotyledons</taxon>
        <taxon>Gunneridae</taxon>
        <taxon>Pentapetalae</taxon>
        <taxon>asterids</taxon>
        <taxon>campanulids</taxon>
        <taxon>Asterales</taxon>
        <taxon>Asteraceae</taxon>
        <taxon>Asteroideae</taxon>
        <taxon>Anthemideae</taxon>
        <taxon>Anthemidinae</taxon>
        <taxon>Tanacetum</taxon>
    </lineage>
</organism>
<reference evidence="1" key="1">
    <citation type="journal article" date="2019" name="Sci. Rep.">
        <title>Draft genome of Tanacetum cinerariifolium, the natural source of mosquito coil.</title>
        <authorList>
            <person name="Yamashiro T."/>
            <person name="Shiraishi A."/>
            <person name="Satake H."/>
            <person name="Nakayama K."/>
        </authorList>
    </citation>
    <scope>NUCLEOTIDE SEQUENCE</scope>
</reference>
<dbReference type="EMBL" id="BKCJ010003172">
    <property type="protein sequence ID" value="GEU53433.1"/>
    <property type="molecule type" value="Genomic_DNA"/>
</dbReference>
<accession>A0A6L2KV02</accession>
<protein>
    <submittedName>
        <fullName evidence="1">Uncharacterized protein</fullName>
    </submittedName>
</protein>
<proteinExistence type="predicted"/>